<dbReference type="PANTHER" id="PTHR37957">
    <property type="entry name" value="BLR7070 PROTEIN"/>
    <property type="match status" value="1"/>
</dbReference>
<keyword evidence="4" id="KW-1185">Reference proteome</keyword>
<sequence length="365" mass="38585">MIKSVVRRFAVAAVAGALSATGAASAAHAATAGEPREAACPPSATAVGFSDALDKITIGATKVGGLSALAYDRVSREYVSVEDRSGTDAARLFFFRDPAKPEITRSLPLTKQDGTAYDVGNFDGEGVAVLPDGDYLVSSETEPSIMIFDRSGRQRGSLEVPARFRIAPNGEGADNAGLEGLSVSPDGRYVFAAMEGTLSGDKPATGEGVWRRLLVYRAEHDGGYALTRQIGYRVDPGNRIAEVAAYGDGRLLVMEAAYDAAMGNSVRLYAVRGADRASDVSAVRDLSAAPSQAVVRKKLVSDLVHCPSLGATSPEPQTNPLMDNYEGLQVDVSDGRHRARLHLISDDNFNALQVTRVLTLTARLP</sequence>
<protein>
    <recommendedName>
        <fullName evidence="2">Phytase-like domain-containing protein</fullName>
    </recommendedName>
</protein>
<accession>A0A2W2ESG8</accession>
<dbReference type="EMBL" id="POUD01000084">
    <property type="protein sequence ID" value="PZG16470.1"/>
    <property type="molecule type" value="Genomic_DNA"/>
</dbReference>
<feature type="signal peptide" evidence="1">
    <location>
        <begin position="1"/>
        <end position="26"/>
    </location>
</feature>
<dbReference type="Pfam" id="PF13449">
    <property type="entry name" value="Phytase-like"/>
    <property type="match status" value="1"/>
</dbReference>
<dbReference type="OrthoDB" id="9758957at2"/>
<evidence type="ECO:0000259" key="2">
    <source>
        <dbReference type="Pfam" id="PF13449"/>
    </source>
</evidence>
<name>A0A2W2ESG8_9ACTN</name>
<dbReference type="Gene3D" id="2.130.10.10">
    <property type="entry name" value="YVTN repeat-like/Quinoprotein amine dehydrogenase"/>
    <property type="match status" value="1"/>
</dbReference>
<dbReference type="PANTHER" id="PTHR37957:SF1">
    <property type="entry name" value="PHYTASE-LIKE DOMAIN-CONTAINING PROTEIN"/>
    <property type="match status" value="1"/>
</dbReference>
<dbReference type="AlphaFoldDB" id="A0A2W2ESG8"/>
<dbReference type="InterPro" id="IPR027372">
    <property type="entry name" value="Phytase-like_dom"/>
</dbReference>
<feature type="domain" description="Phytase-like" evidence="2">
    <location>
        <begin position="61"/>
        <end position="349"/>
    </location>
</feature>
<dbReference type="InterPro" id="IPR015943">
    <property type="entry name" value="WD40/YVTN_repeat-like_dom_sf"/>
</dbReference>
<proteinExistence type="predicted"/>
<reference evidence="3 4" key="1">
    <citation type="submission" date="2018-01" db="EMBL/GenBank/DDBJ databases">
        <title>Draft genome sequence of Nonomuraea sp. KC333.</title>
        <authorList>
            <person name="Sahin N."/>
            <person name="Saygin H."/>
            <person name="Ay H."/>
        </authorList>
    </citation>
    <scope>NUCLEOTIDE SEQUENCE [LARGE SCALE GENOMIC DNA]</scope>
    <source>
        <strain evidence="3 4">KC333</strain>
    </source>
</reference>
<comment type="caution">
    <text evidence="3">The sequence shown here is derived from an EMBL/GenBank/DDBJ whole genome shotgun (WGS) entry which is preliminary data.</text>
</comment>
<dbReference type="RefSeq" id="WP_111180699.1">
    <property type="nucleotide sequence ID" value="NZ_POUD01000084.1"/>
</dbReference>
<evidence type="ECO:0000313" key="3">
    <source>
        <dbReference type="EMBL" id="PZG16470.1"/>
    </source>
</evidence>
<evidence type="ECO:0000313" key="4">
    <source>
        <dbReference type="Proteomes" id="UP000249304"/>
    </source>
</evidence>
<dbReference type="InterPro" id="IPR011045">
    <property type="entry name" value="N2O_reductase_N"/>
</dbReference>
<dbReference type="SUPFAM" id="SSF50974">
    <property type="entry name" value="Nitrous oxide reductase, N-terminal domain"/>
    <property type="match status" value="1"/>
</dbReference>
<evidence type="ECO:0000256" key="1">
    <source>
        <dbReference type="SAM" id="SignalP"/>
    </source>
</evidence>
<dbReference type="Proteomes" id="UP000249304">
    <property type="component" value="Unassembled WGS sequence"/>
</dbReference>
<organism evidence="3 4">
    <name type="scientific">Nonomuraea aridisoli</name>
    <dbReference type="NCBI Taxonomy" id="2070368"/>
    <lineage>
        <taxon>Bacteria</taxon>
        <taxon>Bacillati</taxon>
        <taxon>Actinomycetota</taxon>
        <taxon>Actinomycetes</taxon>
        <taxon>Streptosporangiales</taxon>
        <taxon>Streptosporangiaceae</taxon>
        <taxon>Nonomuraea</taxon>
    </lineage>
</organism>
<feature type="chain" id="PRO_5039368503" description="Phytase-like domain-containing protein" evidence="1">
    <location>
        <begin position="27"/>
        <end position="365"/>
    </location>
</feature>
<keyword evidence="1" id="KW-0732">Signal</keyword>
<gene>
    <name evidence="3" type="ORF">C1J01_20910</name>
</gene>